<dbReference type="RefSeq" id="WP_075444249.1">
    <property type="nucleotide sequence ID" value="NZ_FOQK01000016.1"/>
</dbReference>
<dbReference type="EMBL" id="FOQK01000016">
    <property type="protein sequence ID" value="SFI12203.1"/>
    <property type="molecule type" value="Genomic_DNA"/>
</dbReference>
<dbReference type="Proteomes" id="UP000183639">
    <property type="component" value="Unassembled WGS sequence"/>
</dbReference>
<dbReference type="GO" id="GO:0016301">
    <property type="term" value="F:kinase activity"/>
    <property type="evidence" value="ECO:0007669"/>
    <property type="project" value="UniProtKB-KW"/>
</dbReference>
<keyword evidence="1" id="KW-0808">Transferase</keyword>
<dbReference type="AlphaFoldDB" id="A0A1I3FLV5"/>
<proteinExistence type="predicted"/>
<dbReference type="SUPFAM" id="SSF52540">
    <property type="entry name" value="P-loop containing nucleoside triphosphate hydrolases"/>
    <property type="match status" value="1"/>
</dbReference>
<dbReference type="InterPro" id="IPR027417">
    <property type="entry name" value="P-loop_NTPase"/>
</dbReference>
<sequence>MSDYPVITISRQYGAGGRELAGILAEKLGLKLYDRQIVHIAAAKLGIDDLSEEELLEMENKVKPLSMSFIPFHSFGTHMGESSQGMFMSESAAIRKIAKDGPCIFLGRSADYALRKYDNVFSIFVCADDAYREARGKTVYDGKSLKELDREDAKRARYYNYYTGRTWGEGKNYDIVVNTSHDSLEAIADGLIAYICKVKGIQQ</sequence>
<dbReference type="Pfam" id="PF13189">
    <property type="entry name" value="Cytidylate_kin2"/>
    <property type="match status" value="1"/>
</dbReference>
<dbReference type="OrthoDB" id="9781180at2"/>
<evidence type="ECO:0000313" key="2">
    <source>
        <dbReference type="Proteomes" id="UP000183639"/>
    </source>
</evidence>
<dbReference type="Gene3D" id="3.40.50.300">
    <property type="entry name" value="P-loop containing nucleotide triphosphate hydrolases"/>
    <property type="match status" value="1"/>
</dbReference>
<accession>A0A1I3FLV5</accession>
<evidence type="ECO:0000313" key="1">
    <source>
        <dbReference type="EMBL" id="SFI12203.1"/>
    </source>
</evidence>
<protein>
    <submittedName>
        <fullName evidence="1">Cytidylate kinase</fullName>
    </submittedName>
</protein>
<keyword evidence="1" id="KW-0418">Kinase</keyword>
<organism evidence="1 2">
    <name type="scientific">Selenomonas ruminantium</name>
    <dbReference type="NCBI Taxonomy" id="971"/>
    <lineage>
        <taxon>Bacteria</taxon>
        <taxon>Bacillati</taxon>
        <taxon>Bacillota</taxon>
        <taxon>Negativicutes</taxon>
        <taxon>Selenomonadales</taxon>
        <taxon>Selenomonadaceae</taxon>
        <taxon>Selenomonas</taxon>
    </lineage>
</organism>
<gene>
    <name evidence="1" type="ORF">SAMN04487861_1161</name>
</gene>
<name>A0A1I3FLV5_SELRU</name>
<reference evidence="1 2" key="1">
    <citation type="submission" date="2016-10" db="EMBL/GenBank/DDBJ databases">
        <authorList>
            <person name="de Groot N.N."/>
        </authorList>
    </citation>
    <scope>NUCLEOTIDE SEQUENCE [LARGE SCALE GENOMIC DNA]</scope>
    <source>
        <strain evidence="1 2">Z108</strain>
    </source>
</reference>